<evidence type="ECO:0000256" key="3">
    <source>
        <dbReference type="ARBA" id="ARBA00013253"/>
    </source>
</evidence>
<dbReference type="KEGG" id="aun:AWM73_04410"/>
<evidence type="ECO:0000313" key="10">
    <source>
        <dbReference type="EMBL" id="MCY3052567.1"/>
    </source>
</evidence>
<evidence type="ECO:0000256" key="7">
    <source>
        <dbReference type="ARBA" id="ARBA00022840"/>
    </source>
</evidence>
<evidence type="ECO:0000313" key="11">
    <source>
        <dbReference type="EMBL" id="QPS00880.1"/>
    </source>
</evidence>
<keyword evidence="6 11" id="KW-0418">Kinase</keyword>
<dbReference type="InterPro" id="IPR035907">
    <property type="entry name" value="Hppk_sf"/>
</dbReference>
<dbReference type="OrthoDB" id="9808041at2"/>
<keyword evidence="13" id="KW-1185">Reference proteome</keyword>
<gene>
    <name evidence="11" type="primary">folK</name>
    <name evidence="11" type="ORF">I6G68_05645</name>
    <name evidence="10" type="ORF">ODY43_00920</name>
</gene>
<proteinExistence type="predicted"/>
<reference evidence="11 12" key="1">
    <citation type="submission" date="2020-12" db="EMBL/GenBank/DDBJ databases">
        <title>FDA dAtabase for Regulatory Grade micrObial Sequences (FDA-ARGOS): Supporting development and validation of Infectious Disease Dx tests.</title>
        <authorList>
            <person name="Sproer C."/>
            <person name="Gronow S."/>
            <person name="Severitt S."/>
            <person name="Schroder I."/>
            <person name="Tallon L."/>
            <person name="Sadzewicz L."/>
            <person name="Zhao X."/>
            <person name="Boylan J."/>
            <person name="Ott S."/>
            <person name="Bowen H."/>
            <person name="Vavikolanu K."/>
            <person name="Mehta A."/>
            <person name="Aluvathingal J."/>
            <person name="Nadendla S."/>
            <person name="Lowell S."/>
            <person name="Myers T."/>
            <person name="Yan Y."/>
            <person name="Sichtig H."/>
        </authorList>
    </citation>
    <scope>NUCLEOTIDE SEQUENCE [LARGE SCALE GENOMIC DNA]</scope>
    <source>
        <strain evidence="11 12">FDAARGOS_911</strain>
    </source>
</reference>
<comment type="catalytic activity">
    <reaction evidence="1">
        <text>6-hydroxymethyl-7,8-dihydropterin + ATP = (7,8-dihydropterin-6-yl)methyl diphosphate + AMP + H(+)</text>
        <dbReference type="Rhea" id="RHEA:11412"/>
        <dbReference type="ChEBI" id="CHEBI:15378"/>
        <dbReference type="ChEBI" id="CHEBI:30616"/>
        <dbReference type="ChEBI" id="CHEBI:44841"/>
        <dbReference type="ChEBI" id="CHEBI:72950"/>
        <dbReference type="ChEBI" id="CHEBI:456215"/>
        <dbReference type="EC" id="2.7.6.3"/>
    </reaction>
</comment>
<protein>
    <recommendedName>
        <fullName evidence="3">2-amino-4-hydroxy-6-hydroxymethyldihydropteridine diphosphokinase</fullName>
        <ecNumber evidence="3">2.7.6.3</ecNumber>
    </recommendedName>
</protein>
<dbReference type="PANTHER" id="PTHR43071:SF1">
    <property type="entry name" value="2-AMINO-4-HYDROXY-6-HYDROXYMETHYLDIHYDROPTERIDINE PYROPHOSPHOKINASE"/>
    <property type="match status" value="1"/>
</dbReference>
<evidence type="ECO:0000256" key="8">
    <source>
        <dbReference type="ARBA" id="ARBA00022909"/>
    </source>
</evidence>
<dbReference type="PANTHER" id="PTHR43071">
    <property type="entry name" value="2-AMINO-4-HYDROXY-6-HYDROXYMETHYLDIHYDROPTERIDINE PYROPHOSPHOKINASE"/>
    <property type="match status" value="1"/>
</dbReference>
<feature type="domain" description="7,8-dihydro-6-hydroxymethylpterin-pyrophosphokinase" evidence="9">
    <location>
        <begin position="89"/>
        <end position="100"/>
    </location>
</feature>
<keyword evidence="5" id="KW-0547">Nucleotide-binding</keyword>
<evidence type="ECO:0000256" key="2">
    <source>
        <dbReference type="ARBA" id="ARBA00005051"/>
    </source>
</evidence>
<evidence type="ECO:0000256" key="1">
    <source>
        <dbReference type="ARBA" id="ARBA00000198"/>
    </source>
</evidence>
<dbReference type="EMBL" id="CP065662">
    <property type="protein sequence ID" value="QPS00880.1"/>
    <property type="molecule type" value="Genomic_DNA"/>
</dbReference>
<name>A0A109REF1_9LACT</name>
<dbReference type="Proteomes" id="UP001069145">
    <property type="component" value="Unassembled WGS sequence"/>
</dbReference>
<keyword evidence="4 11" id="KW-0808">Transferase</keyword>
<dbReference type="GO" id="GO:0016301">
    <property type="term" value="F:kinase activity"/>
    <property type="evidence" value="ECO:0007669"/>
    <property type="project" value="UniProtKB-KW"/>
</dbReference>
<dbReference type="GeneID" id="35767706"/>
<evidence type="ECO:0000256" key="4">
    <source>
        <dbReference type="ARBA" id="ARBA00022679"/>
    </source>
</evidence>
<dbReference type="SUPFAM" id="SSF55083">
    <property type="entry name" value="6-hydroxymethyl-7,8-dihydropterin pyrophosphokinase, HPPK"/>
    <property type="match status" value="1"/>
</dbReference>
<dbReference type="RefSeq" id="WP_060778252.1">
    <property type="nucleotide sequence ID" value="NZ_CAJHLF010000002.1"/>
</dbReference>
<dbReference type="NCBIfam" id="TIGR01498">
    <property type="entry name" value="folK"/>
    <property type="match status" value="1"/>
</dbReference>
<dbReference type="UniPathway" id="UPA00077">
    <property type="reaction ID" value="UER00155"/>
</dbReference>
<dbReference type="InterPro" id="IPR000550">
    <property type="entry name" value="Hppk"/>
</dbReference>
<dbReference type="PROSITE" id="PS00794">
    <property type="entry name" value="HPPK"/>
    <property type="match status" value="1"/>
</dbReference>
<dbReference type="GO" id="GO:0005524">
    <property type="term" value="F:ATP binding"/>
    <property type="evidence" value="ECO:0007669"/>
    <property type="project" value="UniProtKB-KW"/>
</dbReference>
<evidence type="ECO:0000256" key="5">
    <source>
        <dbReference type="ARBA" id="ARBA00022741"/>
    </source>
</evidence>
<dbReference type="CDD" id="cd00483">
    <property type="entry name" value="HPPK"/>
    <property type="match status" value="1"/>
</dbReference>
<keyword evidence="7" id="KW-0067">ATP-binding</keyword>
<keyword evidence="8" id="KW-0289">Folate biosynthesis</keyword>
<dbReference type="AlphaFoldDB" id="A0A109REF1"/>
<comment type="pathway">
    <text evidence="2">Cofactor biosynthesis; tetrahydrofolate biosynthesis; 2-amino-4-hydroxy-6-hydroxymethyl-7,8-dihydropteridine diphosphate from 7,8-dihydroneopterin triphosphate: step 4/4.</text>
</comment>
<dbReference type="Proteomes" id="UP000594771">
    <property type="component" value="Chromosome"/>
</dbReference>
<dbReference type="Pfam" id="PF01288">
    <property type="entry name" value="HPPK"/>
    <property type="match status" value="1"/>
</dbReference>
<sequence>MKTTVYLAIGSNIGELSKNLDQAVQAVDALEGTKVTKRSANLSNAAYGVTDQDDFLNGVIEIITDLAPLDLLKAIKKIEKEMGRTETYRWGPRLIDIDIIFYGDIVLDSQELTIPHIDMVNRDFVLGPLKEIAPNKKHPIYKKTVSELYQDLIDRNQ</sequence>
<dbReference type="Gene3D" id="3.30.70.560">
    <property type="entry name" value="7,8-Dihydro-6-hydroxymethylpterin-pyrophosphokinase HPPK"/>
    <property type="match status" value="1"/>
</dbReference>
<dbReference type="GO" id="GO:0046654">
    <property type="term" value="P:tetrahydrofolate biosynthetic process"/>
    <property type="evidence" value="ECO:0007669"/>
    <property type="project" value="UniProtKB-UniPathway"/>
</dbReference>
<dbReference type="GO" id="GO:0003848">
    <property type="term" value="F:2-amino-4-hydroxy-6-hydroxymethyldihydropteridine diphosphokinase activity"/>
    <property type="evidence" value="ECO:0007669"/>
    <property type="project" value="UniProtKB-EC"/>
</dbReference>
<dbReference type="GO" id="GO:0046656">
    <property type="term" value="P:folic acid biosynthetic process"/>
    <property type="evidence" value="ECO:0007669"/>
    <property type="project" value="UniProtKB-KW"/>
</dbReference>
<accession>A0A109REF1</accession>
<evidence type="ECO:0000313" key="13">
    <source>
        <dbReference type="Proteomes" id="UP001069145"/>
    </source>
</evidence>
<dbReference type="EC" id="2.7.6.3" evidence="3"/>
<evidence type="ECO:0000259" key="9">
    <source>
        <dbReference type="PROSITE" id="PS00794"/>
    </source>
</evidence>
<evidence type="ECO:0000313" key="12">
    <source>
        <dbReference type="Proteomes" id="UP000594771"/>
    </source>
</evidence>
<organism evidence="11 12">
    <name type="scientific">Aerococcus urinae</name>
    <dbReference type="NCBI Taxonomy" id="1376"/>
    <lineage>
        <taxon>Bacteria</taxon>
        <taxon>Bacillati</taxon>
        <taxon>Bacillota</taxon>
        <taxon>Bacilli</taxon>
        <taxon>Lactobacillales</taxon>
        <taxon>Aerococcaceae</taxon>
        <taxon>Aerococcus</taxon>
    </lineage>
</organism>
<reference evidence="10" key="2">
    <citation type="submission" date="2022-09" db="EMBL/GenBank/DDBJ databases">
        <title>Aerococcus urinae taxonomy study.</title>
        <authorList>
            <person name="Christensen J."/>
            <person name="Senneby E."/>
        </authorList>
    </citation>
    <scope>NUCLEOTIDE SEQUENCE</scope>
    <source>
        <strain evidence="10">NLD-066-U95</strain>
    </source>
</reference>
<dbReference type="EMBL" id="JAOTML010000001">
    <property type="protein sequence ID" value="MCY3052567.1"/>
    <property type="molecule type" value="Genomic_DNA"/>
</dbReference>
<evidence type="ECO:0000256" key="6">
    <source>
        <dbReference type="ARBA" id="ARBA00022777"/>
    </source>
</evidence>